<evidence type="ECO:0000256" key="9">
    <source>
        <dbReference type="ARBA" id="ARBA00023136"/>
    </source>
</evidence>
<name>A0AAN7U6Q8_9MYCE</name>
<comment type="subcellular location">
    <subcellularLocation>
        <location evidence="1">Endoplasmic reticulum membrane</location>
        <topology evidence="1">Single-pass type IV membrane protein</topology>
    </subcellularLocation>
</comment>
<evidence type="ECO:0000256" key="5">
    <source>
        <dbReference type="ARBA" id="ARBA00022824"/>
    </source>
</evidence>
<feature type="compositionally biased region" description="Low complexity" evidence="11">
    <location>
        <begin position="201"/>
        <end position="225"/>
    </location>
</feature>
<evidence type="ECO:0000256" key="10">
    <source>
        <dbReference type="SAM" id="Coils"/>
    </source>
</evidence>
<comment type="similarity">
    <text evidence="2">Belongs to the USE1 family.</text>
</comment>
<dbReference type="GO" id="GO:0015031">
    <property type="term" value="P:protein transport"/>
    <property type="evidence" value="ECO:0007669"/>
    <property type="project" value="UniProtKB-KW"/>
</dbReference>
<dbReference type="PANTHER" id="PTHR13050">
    <property type="entry name" value="USE1-LIKE PROTEIN"/>
    <property type="match status" value="1"/>
</dbReference>
<keyword evidence="7" id="KW-0653">Protein transport</keyword>
<dbReference type="GO" id="GO:0031201">
    <property type="term" value="C:SNARE complex"/>
    <property type="evidence" value="ECO:0007669"/>
    <property type="project" value="TreeGrafter"/>
</dbReference>
<keyword evidence="5" id="KW-0256">Endoplasmic reticulum</keyword>
<feature type="region of interest" description="Disordered" evidence="11">
    <location>
        <begin position="187"/>
        <end position="238"/>
    </location>
</feature>
<keyword evidence="8 12" id="KW-1133">Transmembrane helix</keyword>
<evidence type="ECO:0000313" key="14">
    <source>
        <dbReference type="Proteomes" id="UP001344447"/>
    </source>
</evidence>
<sequence length="388" mass="44346">MATSTNDIKKIEINLKRLISSCEKIIADDDKVDVVNSEGEVRPVLIDNTFTVERYIPIMISLLKQLNEKMYEQNKQYQQQQQQQQQSLSSPLFQLYTNTAVNNQSNTSQIAQSSPSTSSSPSSSHYIISKEALSEYSRKIDVIVGLVNKEKLNSPISNKPSIVRLQASSISHSKKMDEIQTVMKTRNKEEKKKIDQLIPPNVDNDNNNDDNNNNNNNNNSNNNNNMKTPNRSNFISSNNLSPALRFRNQFQNRNSELKSLLGNKAALNDNLFNNEILDEDSFEKKTEEQRLQQESLTSELLDYSKSLKNHSNTMSTKLSEEDKKLNELGQLVDTSSSKIQTQNQNLKDYTSKSTKDTLNYCIIIVFVLIVFIFTYMLMKLSKKVDPNY</sequence>
<reference evidence="13 14" key="1">
    <citation type="submission" date="2023-11" db="EMBL/GenBank/DDBJ databases">
        <title>Dfirmibasis_genome.</title>
        <authorList>
            <person name="Edelbroek B."/>
            <person name="Kjellin J."/>
            <person name="Jerlstrom-Hultqvist J."/>
            <person name="Soderbom F."/>
        </authorList>
    </citation>
    <scope>NUCLEOTIDE SEQUENCE [LARGE SCALE GENOMIC DNA]</scope>
    <source>
        <strain evidence="13 14">TNS-C-14</strain>
    </source>
</reference>
<keyword evidence="6" id="KW-0931">ER-Golgi transport</keyword>
<evidence type="ECO:0000256" key="8">
    <source>
        <dbReference type="ARBA" id="ARBA00022989"/>
    </source>
</evidence>
<evidence type="ECO:0000256" key="3">
    <source>
        <dbReference type="ARBA" id="ARBA00022448"/>
    </source>
</evidence>
<dbReference type="Proteomes" id="UP001344447">
    <property type="component" value="Unassembled WGS sequence"/>
</dbReference>
<evidence type="ECO:0000256" key="4">
    <source>
        <dbReference type="ARBA" id="ARBA00022692"/>
    </source>
</evidence>
<dbReference type="Pfam" id="PF09753">
    <property type="entry name" value="Use1"/>
    <property type="match status" value="1"/>
</dbReference>
<dbReference type="PANTHER" id="PTHR13050:SF7">
    <property type="entry name" value="VESICLE TRANSPORT PROTEIN USE1"/>
    <property type="match status" value="1"/>
</dbReference>
<accession>A0AAN7U6Q8</accession>
<dbReference type="AlphaFoldDB" id="A0AAN7U6Q8"/>
<keyword evidence="3" id="KW-0813">Transport</keyword>
<dbReference type="GO" id="GO:0005789">
    <property type="term" value="C:endoplasmic reticulum membrane"/>
    <property type="evidence" value="ECO:0007669"/>
    <property type="project" value="UniProtKB-SubCell"/>
</dbReference>
<evidence type="ECO:0008006" key="15">
    <source>
        <dbReference type="Google" id="ProtNLM"/>
    </source>
</evidence>
<keyword evidence="10" id="KW-0175">Coiled coil</keyword>
<evidence type="ECO:0000256" key="11">
    <source>
        <dbReference type="SAM" id="MobiDB-lite"/>
    </source>
</evidence>
<organism evidence="13 14">
    <name type="scientific">Dictyostelium firmibasis</name>
    <dbReference type="NCBI Taxonomy" id="79012"/>
    <lineage>
        <taxon>Eukaryota</taxon>
        <taxon>Amoebozoa</taxon>
        <taxon>Evosea</taxon>
        <taxon>Eumycetozoa</taxon>
        <taxon>Dictyostelia</taxon>
        <taxon>Dictyosteliales</taxon>
        <taxon>Dictyosteliaceae</taxon>
        <taxon>Dictyostelium</taxon>
    </lineage>
</organism>
<dbReference type="GO" id="GO:0005484">
    <property type="term" value="F:SNAP receptor activity"/>
    <property type="evidence" value="ECO:0007669"/>
    <property type="project" value="TreeGrafter"/>
</dbReference>
<keyword evidence="14" id="KW-1185">Reference proteome</keyword>
<feature type="transmembrane region" description="Helical" evidence="12">
    <location>
        <begin position="357"/>
        <end position="378"/>
    </location>
</feature>
<evidence type="ECO:0000256" key="12">
    <source>
        <dbReference type="SAM" id="Phobius"/>
    </source>
</evidence>
<evidence type="ECO:0000256" key="7">
    <source>
        <dbReference type="ARBA" id="ARBA00022927"/>
    </source>
</evidence>
<keyword evidence="9 12" id="KW-0472">Membrane</keyword>
<gene>
    <name evidence="13" type="ORF">RB653_000198</name>
</gene>
<protein>
    <recommendedName>
        <fullName evidence="15">t-SNARE coiled-coil homology domain-containing protein</fullName>
    </recommendedName>
</protein>
<evidence type="ECO:0000256" key="6">
    <source>
        <dbReference type="ARBA" id="ARBA00022892"/>
    </source>
</evidence>
<proteinExistence type="inferred from homology"/>
<feature type="compositionally biased region" description="Polar residues" evidence="11">
    <location>
        <begin position="226"/>
        <end position="238"/>
    </location>
</feature>
<dbReference type="InterPro" id="IPR019150">
    <property type="entry name" value="Vesicle_transport_protein_Use1"/>
</dbReference>
<keyword evidence="4 12" id="KW-0812">Transmembrane</keyword>
<evidence type="ECO:0000256" key="1">
    <source>
        <dbReference type="ARBA" id="ARBA00004163"/>
    </source>
</evidence>
<dbReference type="EMBL" id="JAVFKY010000002">
    <property type="protein sequence ID" value="KAK5580185.1"/>
    <property type="molecule type" value="Genomic_DNA"/>
</dbReference>
<dbReference type="GO" id="GO:0006890">
    <property type="term" value="P:retrograde vesicle-mediated transport, Golgi to endoplasmic reticulum"/>
    <property type="evidence" value="ECO:0007669"/>
    <property type="project" value="TreeGrafter"/>
</dbReference>
<evidence type="ECO:0000256" key="2">
    <source>
        <dbReference type="ARBA" id="ARBA00007891"/>
    </source>
</evidence>
<feature type="coiled-coil region" evidence="10">
    <location>
        <begin position="60"/>
        <end position="87"/>
    </location>
</feature>
<evidence type="ECO:0000313" key="13">
    <source>
        <dbReference type="EMBL" id="KAK5580185.1"/>
    </source>
</evidence>
<comment type="caution">
    <text evidence="13">The sequence shown here is derived from an EMBL/GenBank/DDBJ whole genome shotgun (WGS) entry which is preliminary data.</text>
</comment>